<dbReference type="Proteomes" id="UP001241092">
    <property type="component" value="Chromosome"/>
</dbReference>
<dbReference type="GO" id="GO:0052749">
    <property type="term" value="F:glucose-6-phosphate dehydrogenase (coenzyme F420) activity"/>
    <property type="evidence" value="ECO:0007669"/>
    <property type="project" value="UniProtKB-EC"/>
</dbReference>
<evidence type="ECO:0000313" key="7">
    <source>
        <dbReference type="EMBL" id="BDY31766.1"/>
    </source>
</evidence>
<evidence type="ECO:0000256" key="3">
    <source>
        <dbReference type="ARBA" id="ARBA00023002"/>
    </source>
</evidence>
<gene>
    <name evidence="7" type="primary">fgd_18</name>
    <name evidence="6" type="synonym">hmd</name>
    <name evidence="7" type="ORF">hbim_05722</name>
    <name evidence="6" type="ORF">MMAGJ_62000</name>
</gene>
<evidence type="ECO:0000259" key="5">
    <source>
        <dbReference type="Pfam" id="PF00296"/>
    </source>
</evidence>
<evidence type="ECO:0000256" key="1">
    <source>
        <dbReference type="ARBA" id="ARBA00022630"/>
    </source>
</evidence>
<evidence type="ECO:0000313" key="9">
    <source>
        <dbReference type="Proteomes" id="UP001241092"/>
    </source>
</evidence>
<dbReference type="Proteomes" id="UP000465622">
    <property type="component" value="Chromosome"/>
</dbReference>
<dbReference type="InterPro" id="IPR011251">
    <property type="entry name" value="Luciferase-like_dom"/>
</dbReference>
<dbReference type="InterPro" id="IPR036661">
    <property type="entry name" value="Luciferase-like_sf"/>
</dbReference>
<dbReference type="Gene3D" id="3.20.20.30">
    <property type="entry name" value="Luciferase-like domain"/>
    <property type="match status" value="1"/>
</dbReference>
<dbReference type="RefSeq" id="WP_036441746.1">
    <property type="nucleotide sequence ID" value="NZ_AP022567.1"/>
</dbReference>
<evidence type="ECO:0000256" key="2">
    <source>
        <dbReference type="ARBA" id="ARBA00022643"/>
    </source>
</evidence>
<reference evidence="6" key="2">
    <citation type="submission" date="2020-02" db="EMBL/GenBank/DDBJ databases">
        <authorList>
            <person name="Matsumoto Y."/>
            <person name="Motooka D."/>
            <person name="Nakamura S."/>
        </authorList>
    </citation>
    <scope>NUCLEOTIDE SEQUENCE</scope>
    <source>
        <strain evidence="6">JCM 12375</strain>
    </source>
</reference>
<name>A0AAI8XR48_MYCME</name>
<evidence type="ECO:0000256" key="4">
    <source>
        <dbReference type="ARBA" id="ARBA00023033"/>
    </source>
</evidence>
<organism evidence="7 9">
    <name type="scientific">Mycolicibacterium mageritense</name>
    <name type="common">Mycobacterium mageritense</name>
    <dbReference type="NCBI Taxonomy" id="53462"/>
    <lineage>
        <taxon>Bacteria</taxon>
        <taxon>Bacillati</taxon>
        <taxon>Actinomycetota</taxon>
        <taxon>Actinomycetes</taxon>
        <taxon>Mycobacteriales</taxon>
        <taxon>Mycobacteriaceae</taxon>
        <taxon>Mycolicibacterium</taxon>
    </lineage>
</organism>
<keyword evidence="1" id="KW-0285">Flavoprotein</keyword>
<sequence length="312" mass="33768">MTVLIGIMLPSRETAMTGRHDAAAILEYARAAEHYGFDSVWTGDSVLARTRVEPLSLLGAIAAVTERITLGTAALVGPLRHPLLTAAQAATVDQLSGGRLILGLGSGAPTPESRAEFEALATPFGDRARRLDETVALCRRAWTTGGGFSGSIWQIDDLGGALPPARPGGPPLWLAGGDTERVIKRVVDGYDGWLPYLPDADAYARAWNRISERATRPITPAMYATVYIDDSRVRAHDALDRYARAYYRQPLDVMSSIQAYCGGPAHECAEWLARYVEAGARHLILRIGALDPHPRMLAEHLLPALRQVGIAR</sequence>
<dbReference type="AlphaFoldDB" id="A0AAI8XR48"/>
<dbReference type="Pfam" id="PF00296">
    <property type="entry name" value="Bac_luciferase"/>
    <property type="match status" value="1"/>
</dbReference>
<evidence type="ECO:0000313" key="8">
    <source>
        <dbReference type="Proteomes" id="UP000465622"/>
    </source>
</evidence>
<keyword evidence="8" id="KW-1185">Reference proteome</keyword>
<dbReference type="PANTHER" id="PTHR42847:SF4">
    <property type="entry name" value="ALKANESULFONATE MONOOXYGENASE-RELATED"/>
    <property type="match status" value="1"/>
</dbReference>
<dbReference type="GO" id="GO:0008726">
    <property type="term" value="F:alkanesulfonate monooxygenase activity"/>
    <property type="evidence" value="ECO:0007669"/>
    <property type="project" value="TreeGrafter"/>
</dbReference>
<protein>
    <submittedName>
        <fullName evidence="7">F420-dependent glucose-6-phosphate dehydrogenase</fullName>
        <ecNumber evidence="7">1.1.98.2</ecNumber>
    </submittedName>
    <submittedName>
        <fullName evidence="6">N5,N10-methylene tetrahydromethanopterin reductase</fullName>
    </submittedName>
</protein>
<dbReference type="PANTHER" id="PTHR42847">
    <property type="entry name" value="ALKANESULFONATE MONOOXYGENASE"/>
    <property type="match status" value="1"/>
</dbReference>
<dbReference type="InterPro" id="IPR050172">
    <property type="entry name" value="SsuD_RutA_monooxygenase"/>
</dbReference>
<proteinExistence type="predicted"/>
<evidence type="ECO:0000313" key="6">
    <source>
        <dbReference type="EMBL" id="BBX36918.1"/>
    </source>
</evidence>
<dbReference type="GO" id="GO:0046306">
    <property type="term" value="P:alkanesulfonate catabolic process"/>
    <property type="evidence" value="ECO:0007669"/>
    <property type="project" value="TreeGrafter"/>
</dbReference>
<dbReference type="EMBL" id="AP022567">
    <property type="protein sequence ID" value="BBX36918.1"/>
    <property type="molecule type" value="Genomic_DNA"/>
</dbReference>
<accession>A0AAI8XR48</accession>
<dbReference type="EMBL" id="AP027452">
    <property type="protein sequence ID" value="BDY31766.1"/>
    <property type="molecule type" value="Genomic_DNA"/>
</dbReference>
<dbReference type="SUPFAM" id="SSF51679">
    <property type="entry name" value="Bacterial luciferase-like"/>
    <property type="match status" value="1"/>
</dbReference>
<keyword evidence="4" id="KW-0503">Monooxygenase</keyword>
<feature type="domain" description="Luciferase-like" evidence="5">
    <location>
        <begin position="5"/>
        <end position="279"/>
    </location>
</feature>
<keyword evidence="3 7" id="KW-0560">Oxidoreductase</keyword>
<dbReference type="EC" id="1.1.98.2" evidence="7"/>
<reference evidence="7" key="3">
    <citation type="submission" date="2023-03" db="EMBL/GenBank/DDBJ databases">
        <title>Draft genome sequence of a Mycolicibacterium mageritense strain H4_3_1 isolated from a hybrid biological-inorganic system reactor.</title>
        <authorList>
            <person name="Feng X."/>
            <person name="Kazama D."/>
            <person name="Sato K."/>
            <person name="Kobayashi H."/>
        </authorList>
    </citation>
    <scope>NUCLEOTIDE SEQUENCE</scope>
    <source>
        <strain evidence="7">H4_3_1</strain>
    </source>
</reference>
<reference evidence="6 8" key="1">
    <citation type="journal article" date="2019" name="Emerg. Microbes Infect.">
        <title>Comprehensive subspecies identification of 175 nontuberculous mycobacteria species based on 7547 genomic profiles.</title>
        <authorList>
            <person name="Matsumoto Y."/>
            <person name="Kinjo T."/>
            <person name="Motooka D."/>
            <person name="Nabeya D."/>
            <person name="Jung N."/>
            <person name="Uechi K."/>
            <person name="Horii T."/>
            <person name="Iida T."/>
            <person name="Fujita J."/>
            <person name="Nakamura S."/>
        </authorList>
    </citation>
    <scope>NUCLEOTIDE SEQUENCE [LARGE SCALE GENOMIC DNA]</scope>
    <source>
        <strain evidence="6 8">JCM 12375</strain>
    </source>
</reference>
<keyword evidence="2" id="KW-0288">FMN</keyword>